<dbReference type="GO" id="GO:0044718">
    <property type="term" value="P:siderophore transmembrane transport"/>
    <property type="evidence" value="ECO:0007669"/>
    <property type="project" value="TreeGrafter"/>
</dbReference>
<keyword evidence="11 12" id="KW-0998">Cell outer membrane</keyword>
<keyword evidence="3 12" id="KW-0813">Transport</keyword>
<keyword evidence="8 13" id="KW-0798">TonB box</keyword>
<dbReference type="InterPro" id="IPR000531">
    <property type="entry name" value="Beta-barrel_TonB"/>
</dbReference>
<evidence type="ECO:0000256" key="1">
    <source>
        <dbReference type="ARBA" id="ARBA00004571"/>
    </source>
</evidence>
<dbReference type="InterPro" id="IPR012910">
    <property type="entry name" value="Plug_dom"/>
</dbReference>
<dbReference type="InterPro" id="IPR037066">
    <property type="entry name" value="Plug_dom_sf"/>
</dbReference>
<dbReference type="Pfam" id="PF00593">
    <property type="entry name" value="TonB_dep_Rec_b-barrel"/>
    <property type="match status" value="1"/>
</dbReference>
<dbReference type="AlphaFoldDB" id="A0A437LTG7"/>
<dbReference type="PROSITE" id="PS52016">
    <property type="entry name" value="TONB_DEPENDENT_REC_3"/>
    <property type="match status" value="1"/>
</dbReference>
<dbReference type="Proteomes" id="UP000288587">
    <property type="component" value="Unassembled WGS sequence"/>
</dbReference>
<evidence type="ECO:0000256" key="2">
    <source>
        <dbReference type="ARBA" id="ARBA00009810"/>
    </source>
</evidence>
<dbReference type="OrthoDB" id="183532at2"/>
<evidence type="ECO:0000256" key="11">
    <source>
        <dbReference type="ARBA" id="ARBA00023237"/>
    </source>
</evidence>
<dbReference type="GO" id="GO:0009279">
    <property type="term" value="C:cell outer membrane"/>
    <property type="evidence" value="ECO:0007669"/>
    <property type="project" value="UniProtKB-SubCell"/>
</dbReference>
<keyword evidence="9 12" id="KW-0472">Membrane</keyword>
<evidence type="ECO:0000256" key="12">
    <source>
        <dbReference type="PROSITE-ProRule" id="PRU01360"/>
    </source>
</evidence>
<organism evidence="16 17">
    <name type="scientific">Inhella crocodyli</name>
    <dbReference type="NCBI Taxonomy" id="2499851"/>
    <lineage>
        <taxon>Bacteria</taxon>
        <taxon>Pseudomonadati</taxon>
        <taxon>Pseudomonadota</taxon>
        <taxon>Betaproteobacteria</taxon>
        <taxon>Burkholderiales</taxon>
        <taxon>Sphaerotilaceae</taxon>
        <taxon>Inhella</taxon>
    </lineage>
</organism>
<keyword evidence="10 16" id="KW-0675">Receptor</keyword>
<name>A0A437LTG7_9BURK</name>
<evidence type="ECO:0000313" key="17">
    <source>
        <dbReference type="Proteomes" id="UP000288587"/>
    </source>
</evidence>
<evidence type="ECO:0000256" key="9">
    <source>
        <dbReference type="ARBA" id="ARBA00023136"/>
    </source>
</evidence>
<proteinExistence type="inferred from homology"/>
<sequence>MARCSGRGAWKSLNCFKQSHTGLGVLTQVKGPEGAGQNLNQVKAEGEGPAQPAAMHRQPGNDMRHPLPLVIALTGAFAAQAQTATSLPPSALPQVVVSATRHAIALADAPAAITVLNAEAVAERGSDNLLALLRTEPSVSSFGRPIGGRKALSLRGMDPRHTLILVDGQRINASDGLVGSSDFQLDWTGAVDIARVEVVRGPMSVLYGAEALGGVVNVITQPLPEAWEGRALLEGREGEGGGSGHRAAVALRGGLAQDWRVGLSVSDGRREATPTQADPRITAVEGRHAKEAALRLSWLPALGHELTLDARHSDEDRWLDARERSGLRRYHQSLHDLSRRQLGLGWTANWEGERGLETLLRAYRSGLDVHNQKTNGVASLRPNTLRDGVVEGQAGWRVGASHRVTTGFEWRDEQLDNAGLPGGQAQATHRAAYLQDEWQANTTLAITGGLRADHHARFGSELSPRAYAVWKLGADWTLKGGVGHGFKAPTLKQIDPAYREDEGPNTYVGRADLRPEVNDSAELGLAWDAAHWGASAMLFRNRVAHLIVPKLISGTAARGVYEFRNIDQARLQGLETQLGWRQGAWSLQANATWLSARDGQGVWLEKRAARTLGLRADVRGEAGSLGVALEHQGGLRLASAVVGQPPQAVRSLTFVHLHAKVPVTAHMAVRLGLDNATNLRLAERSPLFSYEDLPRTLRLTLEGRW</sequence>
<gene>
    <name evidence="16" type="ORF">EOD73_06960</name>
</gene>
<dbReference type="InterPro" id="IPR036942">
    <property type="entry name" value="Beta-barrel_TonB_sf"/>
</dbReference>
<dbReference type="Gene3D" id="2.40.170.20">
    <property type="entry name" value="TonB-dependent receptor, beta-barrel domain"/>
    <property type="match status" value="1"/>
</dbReference>
<feature type="domain" description="TonB-dependent receptor-like beta-barrel" evidence="14">
    <location>
        <begin position="326"/>
        <end position="675"/>
    </location>
</feature>
<evidence type="ECO:0000313" key="16">
    <source>
        <dbReference type="EMBL" id="RVT88700.1"/>
    </source>
</evidence>
<dbReference type="InterPro" id="IPR039426">
    <property type="entry name" value="TonB-dep_rcpt-like"/>
</dbReference>
<evidence type="ECO:0000256" key="8">
    <source>
        <dbReference type="ARBA" id="ARBA00023077"/>
    </source>
</evidence>
<evidence type="ECO:0000256" key="6">
    <source>
        <dbReference type="ARBA" id="ARBA00022729"/>
    </source>
</evidence>
<comment type="similarity">
    <text evidence="2 12 13">Belongs to the TonB-dependent receptor family.</text>
</comment>
<dbReference type="PANTHER" id="PTHR30069:SF53">
    <property type="entry name" value="COLICIN I RECEPTOR-RELATED"/>
    <property type="match status" value="1"/>
</dbReference>
<keyword evidence="7" id="KW-0406">Ion transport</keyword>
<evidence type="ECO:0000256" key="10">
    <source>
        <dbReference type="ARBA" id="ARBA00023170"/>
    </source>
</evidence>
<evidence type="ECO:0000256" key="7">
    <source>
        <dbReference type="ARBA" id="ARBA00023065"/>
    </source>
</evidence>
<comment type="caution">
    <text evidence="16">The sequence shown here is derived from an EMBL/GenBank/DDBJ whole genome shotgun (WGS) entry which is preliminary data.</text>
</comment>
<dbReference type="SUPFAM" id="SSF56935">
    <property type="entry name" value="Porins"/>
    <property type="match status" value="1"/>
</dbReference>
<evidence type="ECO:0000259" key="14">
    <source>
        <dbReference type="Pfam" id="PF00593"/>
    </source>
</evidence>
<feature type="domain" description="TonB-dependent receptor plug" evidence="15">
    <location>
        <begin position="106"/>
        <end position="215"/>
    </location>
</feature>
<dbReference type="EMBL" id="SACM01000001">
    <property type="protein sequence ID" value="RVT88700.1"/>
    <property type="molecule type" value="Genomic_DNA"/>
</dbReference>
<reference evidence="16 17" key="1">
    <citation type="submission" date="2019-01" db="EMBL/GenBank/DDBJ databases">
        <authorList>
            <person name="Chen W.-M."/>
        </authorList>
    </citation>
    <scope>NUCLEOTIDE SEQUENCE [LARGE SCALE GENOMIC DNA]</scope>
    <source>
        <strain evidence="16 17">CCP-18</strain>
    </source>
</reference>
<comment type="subcellular location">
    <subcellularLocation>
        <location evidence="1 12">Cell outer membrane</location>
        <topology evidence="1 12">Multi-pass membrane protein</topology>
    </subcellularLocation>
</comment>
<dbReference type="Pfam" id="PF07715">
    <property type="entry name" value="Plug"/>
    <property type="match status" value="1"/>
</dbReference>
<evidence type="ECO:0000256" key="5">
    <source>
        <dbReference type="ARBA" id="ARBA00022692"/>
    </source>
</evidence>
<keyword evidence="6" id="KW-0732">Signal</keyword>
<protein>
    <submittedName>
        <fullName evidence="16">TonB-dependent receptor</fullName>
    </submittedName>
</protein>
<evidence type="ECO:0000259" key="15">
    <source>
        <dbReference type="Pfam" id="PF07715"/>
    </source>
</evidence>
<evidence type="ECO:0000256" key="3">
    <source>
        <dbReference type="ARBA" id="ARBA00022448"/>
    </source>
</evidence>
<evidence type="ECO:0000256" key="13">
    <source>
        <dbReference type="RuleBase" id="RU003357"/>
    </source>
</evidence>
<dbReference type="GO" id="GO:0015344">
    <property type="term" value="F:siderophore uptake transmembrane transporter activity"/>
    <property type="evidence" value="ECO:0007669"/>
    <property type="project" value="TreeGrafter"/>
</dbReference>
<dbReference type="PANTHER" id="PTHR30069">
    <property type="entry name" value="TONB-DEPENDENT OUTER MEMBRANE RECEPTOR"/>
    <property type="match status" value="1"/>
</dbReference>
<keyword evidence="5 12" id="KW-0812">Transmembrane</keyword>
<dbReference type="CDD" id="cd01347">
    <property type="entry name" value="ligand_gated_channel"/>
    <property type="match status" value="1"/>
</dbReference>
<dbReference type="Gene3D" id="2.170.130.10">
    <property type="entry name" value="TonB-dependent receptor, plug domain"/>
    <property type="match status" value="1"/>
</dbReference>
<keyword evidence="17" id="KW-1185">Reference proteome</keyword>
<evidence type="ECO:0000256" key="4">
    <source>
        <dbReference type="ARBA" id="ARBA00022452"/>
    </source>
</evidence>
<accession>A0A437LTG7</accession>
<keyword evidence="4 12" id="KW-1134">Transmembrane beta strand</keyword>